<evidence type="ECO:0000259" key="1">
    <source>
        <dbReference type="PROSITE" id="PS51186"/>
    </source>
</evidence>
<dbReference type="Gene3D" id="3.40.630.30">
    <property type="match status" value="1"/>
</dbReference>
<evidence type="ECO:0000313" key="2">
    <source>
        <dbReference type="EMBL" id="MDN5203138.1"/>
    </source>
</evidence>
<sequence length="364" mass="42550">MNNIKIRGLRSSDMSEIERLISLREKITPEAIKKRTELFEWLAFHNPSNEENEATYFVADDNGKLVAYHGRMPIKFLIDGKMEKGYFQHDLFVDPECRKKGLGFWLTMSLAKAIEEDSKAFFCLFGMTPLNLQMQRRRNYFETKTSGFVKIFNPHKQLTKKFQKPILVKILNPLGKLFLNIGNVFLLGSLGRKSKLVEVDRFDERFEKLFIDLSVKLKNSTYKHSDHLNWKYVDRPYKRETILALFNKEDMLGYAIVCFSPYDGPYKNGVLLDFVCDPENESVIKTLCKESILYFKQKKADSIDCILTDNRYVRIFKKFGFFRKEGKTVMFGNFSSDSPIENNIKEISNWNMSMSESDAYMLSP</sequence>
<gene>
    <name evidence="2" type="ORF">QQ008_17240</name>
</gene>
<dbReference type="CDD" id="cd04301">
    <property type="entry name" value="NAT_SF"/>
    <property type="match status" value="1"/>
</dbReference>
<proteinExistence type="predicted"/>
<organism evidence="2 3">
    <name type="scientific">Splendidivirga corallicola</name>
    <dbReference type="NCBI Taxonomy" id="3051826"/>
    <lineage>
        <taxon>Bacteria</taxon>
        <taxon>Pseudomonadati</taxon>
        <taxon>Bacteroidota</taxon>
        <taxon>Cytophagia</taxon>
        <taxon>Cytophagales</taxon>
        <taxon>Splendidivirgaceae</taxon>
        <taxon>Splendidivirga</taxon>
    </lineage>
</organism>
<dbReference type="SUPFAM" id="SSF55729">
    <property type="entry name" value="Acyl-CoA N-acyltransferases (Nat)"/>
    <property type="match status" value="1"/>
</dbReference>
<dbReference type="PROSITE" id="PS51186">
    <property type="entry name" value="GNAT"/>
    <property type="match status" value="1"/>
</dbReference>
<dbReference type="Proteomes" id="UP001172082">
    <property type="component" value="Unassembled WGS sequence"/>
</dbReference>
<dbReference type="RefSeq" id="WP_346753160.1">
    <property type="nucleotide sequence ID" value="NZ_JAUJEA010000006.1"/>
</dbReference>
<reference evidence="2" key="1">
    <citation type="submission" date="2023-06" db="EMBL/GenBank/DDBJ databases">
        <title>Genomic of Parafulvivirga corallium.</title>
        <authorList>
            <person name="Wang G."/>
        </authorList>
    </citation>
    <scope>NUCLEOTIDE SEQUENCE</scope>
    <source>
        <strain evidence="2">BMA10</strain>
    </source>
</reference>
<accession>A0ABT8KSH5</accession>
<dbReference type="EMBL" id="JAUJEA010000006">
    <property type="protein sequence ID" value="MDN5203138.1"/>
    <property type="molecule type" value="Genomic_DNA"/>
</dbReference>
<dbReference type="InterPro" id="IPR016181">
    <property type="entry name" value="Acyl_CoA_acyltransferase"/>
</dbReference>
<keyword evidence="3" id="KW-1185">Reference proteome</keyword>
<name>A0ABT8KSH5_9BACT</name>
<dbReference type="InterPro" id="IPR000182">
    <property type="entry name" value="GNAT_dom"/>
</dbReference>
<protein>
    <submittedName>
        <fullName evidence="2">GNAT family N-acetyltransferase</fullName>
    </submittedName>
</protein>
<comment type="caution">
    <text evidence="2">The sequence shown here is derived from an EMBL/GenBank/DDBJ whole genome shotgun (WGS) entry which is preliminary data.</text>
</comment>
<feature type="domain" description="N-acetyltransferase" evidence="1">
    <location>
        <begin position="4"/>
        <end position="173"/>
    </location>
</feature>
<evidence type="ECO:0000313" key="3">
    <source>
        <dbReference type="Proteomes" id="UP001172082"/>
    </source>
</evidence>
<dbReference type="Pfam" id="PF00583">
    <property type="entry name" value="Acetyltransf_1"/>
    <property type="match status" value="1"/>
</dbReference>